<accession>A0A4R2QKW9</accession>
<dbReference type="InterPro" id="IPR003482">
    <property type="entry name" value="Whib"/>
</dbReference>
<dbReference type="AlphaFoldDB" id="A0A4R2QKW9"/>
<keyword evidence="6 12" id="KW-0408">Iron</keyword>
<evidence type="ECO:0000256" key="5">
    <source>
        <dbReference type="ARBA" id="ARBA00022723"/>
    </source>
</evidence>
<evidence type="ECO:0000256" key="6">
    <source>
        <dbReference type="ARBA" id="ARBA00023004"/>
    </source>
</evidence>
<dbReference type="RefSeq" id="WP_132878411.1">
    <property type="nucleotide sequence ID" value="NZ_SLXQ01000008.1"/>
</dbReference>
<comment type="similarity">
    <text evidence="2 12">Belongs to the WhiB family.</text>
</comment>
<dbReference type="GO" id="GO:0051539">
    <property type="term" value="F:4 iron, 4 sulfur cluster binding"/>
    <property type="evidence" value="ECO:0007669"/>
    <property type="project" value="UniProtKB-UniRule"/>
</dbReference>
<keyword evidence="15" id="KW-1185">Reference proteome</keyword>
<dbReference type="PANTHER" id="PTHR38839:SF5">
    <property type="entry name" value="TRANSCRIPTIONAL REGULATOR WHID"/>
    <property type="match status" value="1"/>
</dbReference>
<dbReference type="OrthoDB" id="4954884at2"/>
<dbReference type="GO" id="GO:0046872">
    <property type="term" value="F:metal ion binding"/>
    <property type="evidence" value="ECO:0007669"/>
    <property type="project" value="UniProtKB-KW"/>
</dbReference>
<feature type="binding site" evidence="12">
    <location>
        <position position="53"/>
    </location>
    <ligand>
        <name>[4Fe-4S] cluster</name>
        <dbReference type="ChEBI" id="CHEBI:49883"/>
    </ligand>
</feature>
<comment type="function">
    <text evidence="12">Acts as a transcriptional regulator. Probably redox-responsive. The apo- but not holo-form probably binds DNA.</text>
</comment>
<proteinExistence type="inferred from homology"/>
<dbReference type="GO" id="GO:0003677">
    <property type="term" value="F:DNA binding"/>
    <property type="evidence" value="ECO:0007669"/>
    <property type="project" value="UniProtKB-UniRule"/>
</dbReference>
<name>A0A4R2QKW9_9PSEU</name>
<keyword evidence="10 12" id="KW-1015">Disulfide bond</keyword>
<dbReference type="GO" id="GO:0045892">
    <property type="term" value="P:negative regulation of DNA-templated transcription"/>
    <property type="evidence" value="ECO:0007669"/>
    <property type="project" value="TreeGrafter"/>
</dbReference>
<comment type="PTM">
    <text evidence="12">The Fe-S cluster can be nitrosylated by nitric oxide (NO).</text>
</comment>
<evidence type="ECO:0000256" key="11">
    <source>
        <dbReference type="ARBA" id="ARBA00023163"/>
    </source>
</evidence>
<reference evidence="14 15" key="1">
    <citation type="submission" date="2019-03" db="EMBL/GenBank/DDBJ databases">
        <title>Genomic Encyclopedia of Type Strains, Phase IV (KMG-IV): sequencing the most valuable type-strain genomes for metagenomic binning, comparative biology and taxonomic classification.</title>
        <authorList>
            <person name="Goeker M."/>
        </authorList>
    </citation>
    <scope>NUCLEOTIDE SEQUENCE [LARGE SCALE GENOMIC DNA]</scope>
    <source>
        <strain evidence="14 15">DSM 45765</strain>
    </source>
</reference>
<dbReference type="Pfam" id="PF02467">
    <property type="entry name" value="Whib"/>
    <property type="match status" value="1"/>
</dbReference>
<dbReference type="GO" id="GO:0035731">
    <property type="term" value="F:dinitrosyl-iron complex binding"/>
    <property type="evidence" value="ECO:0007669"/>
    <property type="project" value="UniProtKB-UniRule"/>
</dbReference>
<evidence type="ECO:0000256" key="4">
    <source>
        <dbReference type="ARBA" id="ARBA00022490"/>
    </source>
</evidence>
<organism evidence="14 15">
    <name type="scientific">Tamaricihabitans halophyticus</name>
    <dbReference type="NCBI Taxonomy" id="1262583"/>
    <lineage>
        <taxon>Bacteria</taxon>
        <taxon>Bacillati</taxon>
        <taxon>Actinomycetota</taxon>
        <taxon>Actinomycetes</taxon>
        <taxon>Pseudonocardiales</taxon>
        <taxon>Pseudonocardiaceae</taxon>
        <taxon>Tamaricihabitans</taxon>
    </lineage>
</organism>
<protein>
    <recommendedName>
        <fullName evidence="12">Transcriptional regulator WhiB</fullName>
    </recommendedName>
</protein>
<dbReference type="PANTHER" id="PTHR38839">
    <property type="entry name" value="TRANSCRIPTIONAL REGULATOR WHID-RELATED"/>
    <property type="match status" value="1"/>
</dbReference>
<dbReference type="GO" id="GO:0045454">
    <property type="term" value="P:cell redox homeostasis"/>
    <property type="evidence" value="ECO:0007669"/>
    <property type="project" value="TreeGrafter"/>
</dbReference>
<evidence type="ECO:0000259" key="13">
    <source>
        <dbReference type="PROSITE" id="PS51674"/>
    </source>
</evidence>
<evidence type="ECO:0000256" key="8">
    <source>
        <dbReference type="ARBA" id="ARBA00023015"/>
    </source>
</evidence>
<keyword evidence="7 12" id="KW-0411">Iron-sulfur</keyword>
<keyword evidence="5 12" id="KW-0479">Metal-binding</keyword>
<keyword evidence="3 12" id="KW-0004">4Fe-4S</keyword>
<evidence type="ECO:0000256" key="12">
    <source>
        <dbReference type="HAMAP-Rule" id="MF_01479"/>
    </source>
</evidence>
<sequence length="85" mass="9878">MAETSRLPSPVADAWDWQRYGACRGMDSELFFHPDAERGYARDRRIAQAKQICRRCPVQPECRNHALTVREPFGIWGGLDESERR</sequence>
<keyword evidence="4 12" id="KW-0963">Cytoplasm</keyword>
<dbReference type="GO" id="GO:0005737">
    <property type="term" value="C:cytoplasm"/>
    <property type="evidence" value="ECO:0007669"/>
    <property type="project" value="UniProtKB-SubCell"/>
</dbReference>
<gene>
    <name evidence="12" type="primary">whiB</name>
    <name evidence="14" type="ORF">EV191_108199</name>
</gene>
<keyword evidence="8 12" id="KW-0805">Transcription regulation</keyword>
<evidence type="ECO:0000256" key="1">
    <source>
        <dbReference type="ARBA" id="ARBA00004496"/>
    </source>
</evidence>
<dbReference type="GO" id="GO:0047134">
    <property type="term" value="F:protein-disulfide reductase [NAD(P)H] activity"/>
    <property type="evidence" value="ECO:0007669"/>
    <property type="project" value="TreeGrafter"/>
</dbReference>
<dbReference type="InterPro" id="IPR034768">
    <property type="entry name" value="4FE4S_WBL"/>
</dbReference>
<feature type="binding site" evidence="12">
    <location>
        <position position="23"/>
    </location>
    <ligand>
        <name>[4Fe-4S] cluster</name>
        <dbReference type="ChEBI" id="CHEBI:49883"/>
    </ligand>
</feature>
<evidence type="ECO:0000256" key="7">
    <source>
        <dbReference type="ARBA" id="ARBA00023014"/>
    </source>
</evidence>
<comment type="PTM">
    <text evidence="12">Upon Fe-S cluster removal intramolecular disulfide bonds are formed.</text>
</comment>
<comment type="caution">
    <text evidence="14">The sequence shown here is derived from an EMBL/GenBank/DDBJ whole genome shotgun (WGS) entry which is preliminary data.</text>
</comment>
<keyword evidence="9 12" id="KW-0238">DNA-binding</keyword>
<dbReference type="HAMAP" id="MF_01479">
    <property type="entry name" value="WhiB"/>
    <property type="match status" value="1"/>
</dbReference>
<evidence type="ECO:0000313" key="14">
    <source>
        <dbReference type="EMBL" id="TCP50110.1"/>
    </source>
</evidence>
<dbReference type="Proteomes" id="UP000294911">
    <property type="component" value="Unassembled WGS sequence"/>
</dbReference>
<keyword evidence="11 12" id="KW-0804">Transcription</keyword>
<dbReference type="EMBL" id="SLXQ01000008">
    <property type="protein sequence ID" value="TCP50110.1"/>
    <property type="molecule type" value="Genomic_DNA"/>
</dbReference>
<feature type="binding site" evidence="12">
    <location>
        <position position="56"/>
    </location>
    <ligand>
        <name>[4Fe-4S] cluster</name>
        <dbReference type="ChEBI" id="CHEBI:49883"/>
    </ligand>
</feature>
<dbReference type="PROSITE" id="PS51674">
    <property type="entry name" value="4FE4S_WBL"/>
    <property type="match status" value="1"/>
</dbReference>
<evidence type="ECO:0000256" key="3">
    <source>
        <dbReference type="ARBA" id="ARBA00022485"/>
    </source>
</evidence>
<evidence type="ECO:0000256" key="10">
    <source>
        <dbReference type="ARBA" id="ARBA00023157"/>
    </source>
</evidence>
<evidence type="ECO:0000256" key="9">
    <source>
        <dbReference type="ARBA" id="ARBA00023125"/>
    </source>
</evidence>
<comment type="subcellular location">
    <subcellularLocation>
        <location evidence="1 12">Cytoplasm</location>
    </subcellularLocation>
</comment>
<evidence type="ECO:0000256" key="2">
    <source>
        <dbReference type="ARBA" id="ARBA00006597"/>
    </source>
</evidence>
<evidence type="ECO:0000313" key="15">
    <source>
        <dbReference type="Proteomes" id="UP000294911"/>
    </source>
</evidence>
<comment type="cofactor">
    <cofactor evidence="12">
        <name>[4Fe-4S] cluster</name>
        <dbReference type="ChEBI" id="CHEBI:49883"/>
    </cofactor>
    <text evidence="12">Binds 1 [4Fe-4S] cluster per subunit. Following nitrosylation of the [4Fe-4S] cluster binds 1 [4Fe-8(NO)] cluster per subunit.</text>
</comment>
<feature type="binding site" evidence="12">
    <location>
        <position position="62"/>
    </location>
    <ligand>
        <name>[4Fe-4S] cluster</name>
        <dbReference type="ChEBI" id="CHEBI:49883"/>
    </ligand>
</feature>
<feature type="domain" description="4Fe-4S Wbl-type" evidence="13">
    <location>
        <begin position="22"/>
        <end position="85"/>
    </location>
</feature>